<name>A0AAW1PVW2_9CHLO</name>
<reference evidence="1 2" key="1">
    <citation type="journal article" date="2024" name="Nat. Commun.">
        <title>Phylogenomics reveals the evolutionary origins of lichenization in chlorophyte algae.</title>
        <authorList>
            <person name="Puginier C."/>
            <person name="Libourel C."/>
            <person name="Otte J."/>
            <person name="Skaloud P."/>
            <person name="Haon M."/>
            <person name="Grisel S."/>
            <person name="Petersen M."/>
            <person name="Berrin J.G."/>
            <person name="Delaux P.M."/>
            <person name="Dal Grande F."/>
            <person name="Keller J."/>
        </authorList>
    </citation>
    <scope>NUCLEOTIDE SEQUENCE [LARGE SCALE GENOMIC DNA]</scope>
    <source>
        <strain evidence="1 2">SAG 2036</strain>
    </source>
</reference>
<sequence length="126" mass="14136">MALDQAADAQAWYDLLRQPAAGVWGTVPLVVQYRLVGHFEEHPGQPSFLKPNPALERWIRTRASGIGGLEIHFFGGLGDRSRQGQRAFFESYLGYLQDLPFDLSFKCKPPLRSDSKFACNSQQASH</sequence>
<evidence type="ECO:0000313" key="2">
    <source>
        <dbReference type="Proteomes" id="UP001465755"/>
    </source>
</evidence>
<comment type="caution">
    <text evidence="1">The sequence shown here is derived from an EMBL/GenBank/DDBJ whole genome shotgun (WGS) entry which is preliminary data.</text>
</comment>
<evidence type="ECO:0000313" key="1">
    <source>
        <dbReference type="EMBL" id="KAK9812497.1"/>
    </source>
</evidence>
<proteinExistence type="predicted"/>
<protein>
    <submittedName>
        <fullName evidence="1">Uncharacterized protein</fullName>
    </submittedName>
</protein>
<organism evidence="1 2">
    <name type="scientific">Symbiochloris irregularis</name>
    <dbReference type="NCBI Taxonomy" id="706552"/>
    <lineage>
        <taxon>Eukaryota</taxon>
        <taxon>Viridiplantae</taxon>
        <taxon>Chlorophyta</taxon>
        <taxon>core chlorophytes</taxon>
        <taxon>Trebouxiophyceae</taxon>
        <taxon>Trebouxiales</taxon>
        <taxon>Trebouxiaceae</taxon>
        <taxon>Symbiochloris</taxon>
    </lineage>
</organism>
<dbReference type="EMBL" id="JALJOQ010000006">
    <property type="protein sequence ID" value="KAK9812497.1"/>
    <property type="molecule type" value="Genomic_DNA"/>
</dbReference>
<dbReference type="AlphaFoldDB" id="A0AAW1PVW2"/>
<dbReference type="Proteomes" id="UP001465755">
    <property type="component" value="Unassembled WGS sequence"/>
</dbReference>
<keyword evidence="2" id="KW-1185">Reference proteome</keyword>
<accession>A0AAW1PVW2</accession>
<gene>
    <name evidence="1" type="ORF">WJX73_004467</name>
</gene>